<dbReference type="InterPro" id="IPR001650">
    <property type="entry name" value="Helicase_C-like"/>
</dbReference>
<gene>
    <name evidence="8" type="primary">LOC106809292</name>
</gene>
<reference evidence="8" key="1">
    <citation type="submission" date="2025-08" db="UniProtKB">
        <authorList>
            <consortium name="RefSeq"/>
        </authorList>
    </citation>
    <scope>IDENTIFICATION</scope>
</reference>
<dbReference type="InterPro" id="IPR027417">
    <property type="entry name" value="P-loop_NTPase"/>
</dbReference>
<dbReference type="RefSeq" id="XP_014667810.1">
    <property type="nucleotide sequence ID" value="XM_014812324.1"/>
</dbReference>
<dbReference type="CDD" id="cd18793">
    <property type="entry name" value="SF2_C_SNF"/>
    <property type="match status" value="1"/>
</dbReference>
<dbReference type="GeneID" id="106809292"/>
<dbReference type="PROSITE" id="PS51194">
    <property type="entry name" value="HELICASE_CTER"/>
    <property type="match status" value="1"/>
</dbReference>
<feature type="region of interest" description="Disordered" evidence="4">
    <location>
        <begin position="451"/>
        <end position="475"/>
    </location>
</feature>
<dbReference type="InterPro" id="IPR049730">
    <property type="entry name" value="SNF2/RAD54-like_C"/>
</dbReference>
<feature type="region of interest" description="Disordered" evidence="4">
    <location>
        <begin position="80"/>
        <end position="141"/>
    </location>
</feature>
<dbReference type="Gene3D" id="3.40.50.300">
    <property type="entry name" value="P-loop containing nucleotide triphosphate hydrolases"/>
    <property type="match status" value="1"/>
</dbReference>
<organism evidence="7 8">
    <name type="scientific">Priapulus caudatus</name>
    <name type="common">Priapulid worm</name>
    <dbReference type="NCBI Taxonomy" id="37621"/>
    <lineage>
        <taxon>Eukaryota</taxon>
        <taxon>Metazoa</taxon>
        <taxon>Ecdysozoa</taxon>
        <taxon>Scalidophora</taxon>
        <taxon>Priapulida</taxon>
        <taxon>Priapulimorpha</taxon>
        <taxon>Priapulimorphida</taxon>
        <taxon>Priapulidae</taxon>
        <taxon>Priapulus</taxon>
    </lineage>
</organism>
<name>A0ABM1E6I9_PRICU</name>
<keyword evidence="1" id="KW-0547">Nucleotide-binding</keyword>
<protein>
    <submittedName>
        <fullName evidence="8">Transcription termination factor 2-like</fullName>
    </submittedName>
</protein>
<feature type="compositionally biased region" description="Acidic residues" evidence="4">
    <location>
        <begin position="456"/>
        <end position="466"/>
    </location>
</feature>
<keyword evidence="3" id="KW-0067">ATP-binding</keyword>
<evidence type="ECO:0000256" key="3">
    <source>
        <dbReference type="ARBA" id="ARBA00022840"/>
    </source>
</evidence>
<keyword evidence="7" id="KW-1185">Reference proteome</keyword>
<keyword evidence="2" id="KW-0378">Hydrolase</keyword>
<feature type="compositionally biased region" description="Low complexity" evidence="4">
    <location>
        <begin position="97"/>
        <end position="112"/>
    </location>
</feature>
<dbReference type="Pfam" id="PF00271">
    <property type="entry name" value="Helicase_C"/>
    <property type="match status" value="1"/>
</dbReference>
<evidence type="ECO:0000256" key="1">
    <source>
        <dbReference type="ARBA" id="ARBA00022741"/>
    </source>
</evidence>
<feature type="domain" description="Helicase ATP-binding" evidence="5">
    <location>
        <begin position="330"/>
        <end position="540"/>
    </location>
</feature>
<dbReference type="InterPro" id="IPR014001">
    <property type="entry name" value="Helicase_ATP-bd"/>
</dbReference>
<dbReference type="PANTHER" id="PTHR45626">
    <property type="entry name" value="TRANSCRIPTION TERMINATION FACTOR 2-RELATED"/>
    <property type="match status" value="1"/>
</dbReference>
<dbReference type="InterPro" id="IPR038718">
    <property type="entry name" value="SNF2-like_sf"/>
</dbReference>
<dbReference type="PANTHER" id="PTHR45626:SF50">
    <property type="entry name" value="TRANSCRIPTION TERMINATION FACTOR 2"/>
    <property type="match status" value="1"/>
</dbReference>
<dbReference type="SUPFAM" id="SSF52540">
    <property type="entry name" value="P-loop containing nucleoside triphosphate hydrolases"/>
    <property type="match status" value="2"/>
</dbReference>
<dbReference type="Proteomes" id="UP000695022">
    <property type="component" value="Unplaced"/>
</dbReference>
<feature type="region of interest" description="Disordered" evidence="4">
    <location>
        <begin position="1"/>
        <end position="67"/>
    </location>
</feature>
<dbReference type="SMART" id="SM00490">
    <property type="entry name" value="HELICc"/>
    <property type="match status" value="1"/>
</dbReference>
<evidence type="ECO:0000256" key="2">
    <source>
        <dbReference type="ARBA" id="ARBA00022801"/>
    </source>
</evidence>
<dbReference type="Gene3D" id="3.40.50.10810">
    <property type="entry name" value="Tandem AAA-ATPase domain"/>
    <property type="match status" value="1"/>
</dbReference>
<sequence>MISYRLYGRDRDDGDGDVRYHDDGDDSRDCDNDGGNHDDAYSAGEAEADSAYMSRSTASTNTKGDSFSDDSGCVFIKEISSTSHQPHSEDRAPPPGVVGSSSSGTITVKSVTQNDSVTGKRETTKGSDGVAAVSRGDKRPPMAISQYNQTLMSKSQLLLQQQQMQKRMDDKKRLFHCAGKGLPDGGKKLLDDIDELQRGISAIALRVPHALESVPTAAGKVSSKVETANMVAQQSGNSLQPLILTHAVPLPPHVFQQMYGDNPQLNTLYDGGRMNAARRREVAAVTADAIEKLHRSIQTCPAETDELEDPAGLKVRLMVHQRQALSWLTWREKQQPPSGILADDMGLGKTLTMISLVLKQKQAKVEDEEAATAEWFDKTKAKGLVRSGGTLIIAPASLVHQWHKEIERHCNRGLLKVLLYHGPNREKSVRMIASHDVVLTTYTIVGREVGRGQQESADDPAQDEPDAAAATGSSSTQPTLLRVAWERIVLDEGHSIKNHKSLSAMAACRLRAAHRWVVTGTPIQNNLLDMYALLRFLRCSPFDEYKVWKRWVDNKSAQSTKRLSTLVKALLLRRTKDQKGTCGEPLVSLPTRTAILHKVTLNKDEKAIYDQVFSKSKQTMENYLKKHEEAAENRDASSHGGVRPPNPFVSASQLYSQTSGGSTTAVPDNKTSGTYILVLLLRLRQCCNHLSLLKDGIDTETSENEGIEMDVAEHMKDLHIDGVAAPPDAPAGGATASSSRAALFLPRYVSTKVAAVLTQLADIKQQSPPGQPAKSVIVSQWTSMLRVMKEHLEQHGYRTCSIQGNVPPRKRADLVESFNTDPRGPEIMLLSLKAGGVGLNLIGGNNLFMMDMHWNPALESQACDRVYRVGQLKDVTIHKFVCAGTVEEKIQKLQQRKMSLANDVLTGGKIQSQKLTLTDLKMLFDIK</sequence>
<dbReference type="InterPro" id="IPR050628">
    <property type="entry name" value="SNF2_RAD54_helicase_TF"/>
</dbReference>
<dbReference type="SMART" id="SM00487">
    <property type="entry name" value="DEXDc"/>
    <property type="match status" value="1"/>
</dbReference>
<evidence type="ECO:0000313" key="7">
    <source>
        <dbReference type="Proteomes" id="UP000695022"/>
    </source>
</evidence>
<proteinExistence type="predicted"/>
<feature type="compositionally biased region" description="Basic and acidic residues" evidence="4">
    <location>
        <begin position="7"/>
        <end position="40"/>
    </location>
</feature>
<evidence type="ECO:0000256" key="4">
    <source>
        <dbReference type="SAM" id="MobiDB-lite"/>
    </source>
</evidence>
<evidence type="ECO:0000259" key="6">
    <source>
        <dbReference type="PROSITE" id="PS51194"/>
    </source>
</evidence>
<feature type="compositionally biased region" description="Polar residues" evidence="4">
    <location>
        <begin position="53"/>
        <end position="65"/>
    </location>
</feature>
<feature type="domain" description="Helicase C-terminal" evidence="6">
    <location>
        <begin position="756"/>
        <end position="921"/>
    </location>
</feature>
<evidence type="ECO:0000259" key="5">
    <source>
        <dbReference type="PROSITE" id="PS51192"/>
    </source>
</evidence>
<dbReference type="InterPro" id="IPR000330">
    <property type="entry name" value="SNF2_N"/>
</dbReference>
<dbReference type="Pfam" id="PF00176">
    <property type="entry name" value="SNF2-rel_dom"/>
    <property type="match status" value="1"/>
</dbReference>
<accession>A0ABM1E6I9</accession>
<dbReference type="PROSITE" id="PS51192">
    <property type="entry name" value="HELICASE_ATP_BIND_1"/>
    <property type="match status" value="1"/>
</dbReference>
<evidence type="ECO:0000313" key="8">
    <source>
        <dbReference type="RefSeq" id="XP_014667810.1"/>
    </source>
</evidence>